<organism evidence="2 3">
    <name type="scientific">Eragrostis curvula</name>
    <name type="common">weeping love grass</name>
    <dbReference type="NCBI Taxonomy" id="38414"/>
    <lineage>
        <taxon>Eukaryota</taxon>
        <taxon>Viridiplantae</taxon>
        <taxon>Streptophyta</taxon>
        <taxon>Embryophyta</taxon>
        <taxon>Tracheophyta</taxon>
        <taxon>Spermatophyta</taxon>
        <taxon>Magnoliopsida</taxon>
        <taxon>Liliopsida</taxon>
        <taxon>Poales</taxon>
        <taxon>Poaceae</taxon>
        <taxon>PACMAD clade</taxon>
        <taxon>Chloridoideae</taxon>
        <taxon>Eragrostideae</taxon>
        <taxon>Eragrostidinae</taxon>
        <taxon>Eragrostis</taxon>
    </lineage>
</organism>
<feature type="non-terminal residue" evidence="2">
    <location>
        <position position="1"/>
    </location>
</feature>
<name>A0A5J9WDE9_9POAL</name>
<dbReference type="Proteomes" id="UP000324897">
    <property type="component" value="Chromosome 5"/>
</dbReference>
<keyword evidence="3" id="KW-1185">Reference proteome</keyword>
<evidence type="ECO:0000313" key="2">
    <source>
        <dbReference type="EMBL" id="TVU46722.1"/>
    </source>
</evidence>
<feature type="region of interest" description="Disordered" evidence="1">
    <location>
        <begin position="1"/>
        <end position="106"/>
    </location>
</feature>
<reference evidence="2 3" key="1">
    <citation type="journal article" date="2019" name="Sci. Rep.">
        <title>A high-quality genome of Eragrostis curvula grass provides insights into Poaceae evolution and supports new strategies to enhance forage quality.</title>
        <authorList>
            <person name="Carballo J."/>
            <person name="Santos B.A.C.M."/>
            <person name="Zappacosta D."/>
            <person name="Garbus I."/>
            <person name="Selva J.P."/>
            <person name="Gallo C.A."/>
            <person name="Diaz A."/>
            <person name="Albertini E."/>
            <person name="Caccamo M."/>
            <person name="Echenique V."/>
        </authorList>
    </citation>
    <scope>NUCLEOTIDE SEQUENCE [LARGE SCALE GENOMIC DNA]</scope>
    <source>
        <strain evidence="3">cv. Victoria</strain>
        <tissue evidence="2">Leaf</tissue>
    </source>
</reference>
<dbReference type="EMBL" id="RWGY01000004">
    <property type="protein sequence ID" value="TVU46722.1"/>
    <property type="molecule type" value="Genomic_DNA"/>
</dbReference>
<comment type="caution">
    <text evidence="2">The sequence shown here is derived from an EMBL/GenBank/DDBJ whole genome shotgun (WGS) entry which is preliminary data.</text>
</comment>
<dbReference type="AlphaFoldDB" id="A0A5J9WDE9"/>
<feature type="compositionally biased region" description="Low complexity" evidence="1">
    <location>
        <begin position="1"/>
        <end position="12"/>
    </location>
</feature>
<feature type="compositionally biased region" description="Pro residues" evidence="1">
    <location>
        <begin position="62"/>
        <end position="78"/>
    </location>
</feature>
<proteinExistence type="predicted"/>
<sequence length="143" mass="15293">MAPDAASSGRVAPPRPPARRRRAGPRCASPMRSPADAPPLPYADRSRHCRRDGPAPPRDDPSPLPPRLAPPRPVPGTAPPRAAKLDPRPRAARAAAPDPDAERQARAATTFRAWPGIWELPAFSKGLLKLPLLRSGVEANNPD</sequence>
<evidence type="ECO:0000256" key="1">
    <source>
        <dbReference type="SAM" id="MobiDB-lite"/>
    </source>
</evidence>
<gene>
    <name evidence="2" type="ORF">EJB05_06274</name>
</gene>
<protein>
    <submittedName>
        <fullName evidence="2">Uncharacterized protein</fullName>
    </submittedName>
</protein>
<feature type="compositionally biased region" description="Basic and acidic residues" evidence="1">
    <location>
        <begin position="51"/>
        <end position="61"/>
    </location>
</feature>
<evidence type="ECO:0000313" key="3">
    <source>
        <dbReference type="Proteomes" id="UP000324897"/>
    </source>
</evidence>
<dbReference type="Gramene" id="TVU46722">
    <property type="protein sequence ID" value="TVU46722"/>
    <property type="gene ID" value="EJB05_06274"/>
</dbReference>
<accession>A0A5J9WDE9</accession>